<feature type="domain" description="WYL" evidence="1">
    <location>
        <begin position="153"/>
        <end position="231"/>
    </location>
</feature>
<accession>A0A930FP50</accession>
<dbReference type="Proteomes" id="UP000757890">
    <property type="component" value="Unassembled WGS sequence"/>
</dbReference>
<proteinExistence type="predicted"/>
<gene>
    <name evidence="2" type="ORF">HXL70_04855</name>
</gene>
<comment type="caution">
    <text evidence="2">The sequence shown here is derived from an EMBL/GenBank/DDBJ whole genome shotgun (WGS) entry which is preliminary data.</text>
</comment>
<evidence type="ECO:0000313" key="3">
    <source>
        <dbReference type="Proteomes" id="UP000757890"/>
    </source>
</evidence>
<dbReference type="PROSITE" id="PS52050">
    <property type="entry name" value="WYL"/>
    <property type="match status" value="1"/>
</dbReference>
<reference evidence="2" key="1">
    <citation type="submission" date="2020-04" db="EMBL/GenBank/DDBJ databases">
        <title>Deep metagenomics examines the oral microbiome during advanced dental caries in children, revealing novel taxa and co-occurrences with host molecules.</title>
        <authorList>
            <person name="Baker J.L."/>
            <person name="Morton J.T."/>
            <person name="Dinis M."/>
            <person name="Alvarez R."/>
            <person name="Tran N.C."/>
            <person name="Knight R."/>
            <person name="Edlund A."/>
        </authorList>
    </citation>
    <scope>NUCLEOTIDE SEQUENCE</scope>
    <source>
        <strain evidence="2">JCVI_32_bin.14</strain>
    </source>
</reference>
<name>A0A930FP50_9FIRM</name>
<evidence type="ECO:0000259" key="1">
    <source>
        <dbReference type="Pfam" id="PF13280"/>
    </source>
</evidence>
<dbReference type="EMBL" id="JABZMK010000020">
    <property type="protein sequence ID" value="MBF1129359.1"/>
    <property type="molecule type" value="Genomic_DNA"/>
</dbReference>
<dbReference type="Pfam" id="PF13280">
    <property type="entry name" value="WYL"/>
    <property type="match status" value="1"/>
</dbReference>
<evidence type="ECO:0000313" key="2">
    <source>
        <dbReference type="EMBL" id="MBF1129359.1"/>
    </source>
</evidence>
<dbReference type="AlphaFoldDB" id="A0A930FP50"/>
<organism evidence="2 3">
    <name type="scientific">Dialister invisus</name>
    <dbReference type="NCBI Taxonomy" id="218538"/>
    <lineage>
        <taxon>Bacteria</taxon>
        <taxon>Bacillati</taxon>
        <taxon>Bacillota</taxon>
        <taxon>Negativicutes</taxon>
        <taxon>Veillonellales</taxon>
        <taxon>Veillonellaceae</taxon>
        <taxon>Dialister</taxon>
    </lineage>
</organism>
<sequence length="349" mass="39313">MIELAERKGRGRKISIVHIAQILLSESDAEHPLSQQQILTFLRERYGMEMDRKAVHRNLAALRDSGLPVVCREVERVIEGKPAPLSLDWYWDRDLTKEDMKALIDLLYFSHLPASEVRQLAQKLKNLYVRPFDDGKAAVKNIPALNQLEPPDETLAVLTEAIENKKMIQFFYDHYEADGKRYHERDIGGVDRVYRVSPYVVAASDQRYFLLGNIDEKDEITLFAVELLDSVSLLEEEVRPQKTIPGAEMGIRVSDFLSVLSRTYAGPSEKCRFEADWKLMTDIVTDFGKSAFIVSATQGQVLVEIEAPPAIIFAWALKNAPLVKVVAPAALVKSVREAAANLTRLYGGG</sequence>
<dbReference type="InterPro" id="IPR026881">
    <property type="entry name" value="WYL_dom"/>
</dbReference>
<protein>
    <submittedName>
        <fullName evidence="2">WYL domain-containing protein</fullName>
    </submittedName>
</protein>